<evidence type="ECO:0000256" key="2">
    <source>
        <dbReference type="ARBA" id="ARBA00022692"/>
    </source>
</evidence>
<protein>
    <recommendedName>
        <fullName evidence="8">FAD-binding FR-type domain-containing protein</fullName>
    </recommendedName>
</protein>
<evidence type="ECO:0000256" key="4">
    <source>
        <dbReference type="ARBA" id="ARBA00023002"/>
    </source>
</evidence>
<feature type="transmembrane region" description="Helical" evidence="6">
    <location>
        <begin position="414"/>
        <end position="434"/>
    </location>
</feature>
<feature type="chain" id="PRO_5030656694" description="FAD-binding FR-type domain-containing protein" evidence="7">
    <location>
        <begin position="21"/>
        <end position="745"/>
    </location>
</feature>
<dbReference type="PANTHER" id="PTHR11972:SF69">
    <property type="entry name" value="FERRIC REDUCTION OXIDASE 6-RELATED"/>
    <property type="match status" value="1"/>
</dbReference>
<dbReference type="PRINTS" id="PR00406">
    <property type="entry name" value="CYTB5RDTASE"/>
</dbReference>
<sequence>MLRSCASLCACLLLLEVVTAYPEISGSCYGMITDSHHPNNAKTLDGGFKIVLSPITSNGTYKSATLSINSTGYGNFKGFLFKSYDLLNGGGLGEFSSLPPYTAVLDSCPGKAAVTHYSEEAYFNKDKPLRFTIQWPSNKELGFQAFLVESTNTWYELRSSTNGDYLPDDITKPPREGPFTVRLNQSKWVVGPLVFYGPILLIVIGAILSHLTNGPGKFGGFMHRKLFSKELGLPEWYHSESLTSPGFWVRLATMDVAQSFIEMTWGEMLTYLLLMASQIASLIVWIVMLSDEQSKYFHYKDHVHPYDAVVARAFGRLLQYNLALTLFLPTRHSLWPSLIGISFERLIKYHRIVSRVTFVVMIIHLILMSAQYGFLQMFTVTDTLWGFGNLFGMLAGIGMLLIVLFALEPVRRSAYDLFMAVHLLAFPVLVLAVLHATDTVVHLIPPLALFVFDFLLRMYQWMINVKVQEVKVYDEDVVNLKIVCPAVAERLWNKGARAIGSFVSIACSDISANPSALHPFSVSGFLRERSKEQEMSQMADGTLEGMDLGSKPVGIQVHIKSMGPKTWTQRLLEAAKNKGSDIRVRLEGPYGHMSLKLAEFQHVLMIAGGIGITPMMPVLEMALSPERRKSELPALRSLRLIWIVQSSAHLLWFQELLEHAFMQTQMMSTDFQLKLHLYVTQKSQVLVKIPFTLGRPQLSELIRIAAQESMGDKAALLCGPTGLTREASARASENGFSVHVETFRL</sequence>
<keyword evidence="2 6" id="KW-0812">Transmembrane</keyword>
<dbReference type="CDD" id="cd06186">
    <property type="entry name" value="NOX_Duox_like_FAD_NADP"/>
    <property type="match status" value="1"/>
</dbReference>
<dbReference type="Pfam" id="PF08030">
    <property type="entry name" value="NAD_binding_6"/>
    <property type="match status" value="1"/>
</dbReference>
<dbReference type="InterPro" id="IPR013121">
    <property type="entry name" value="Fe_red_NAD-bd_6"/>
</dbReference>
<evidence type="ECO:0000313" key="9">
    <source>
        <dbReference type="EMBL" id="CAE2313122.1"/>
    </source>
</evidence>
<evidence type="ECO:0000256" key="6">
    <source>
        <dbReference type="SAM" id="Phobius"/>
    </source>
</evidence>
<evidence type="ECO:0000256" key="5">
    <source>
        <dbReference type="ARBA" id="ARBA00023136"/>
    </source>
</evidence>
<gene>
    <name evidence="9" type="ORF">GTHE00462_LOCUS22569</name>
</gene>
<dbReference type="SFLD" id="SFLDS00052">
    <property type="entry name" value="Ferric_Reductase_Domain"/>
    <property type="match status" value="1"/>
</dbReference>
<feature type="transmembrane region" description="Helical" evidence="6">
    <location>
        <begin position="384"/>
        <end position="407"/>
    </location>
</feature>
<keyword evidence="4" id="KW-0560">Oxidoreductase</keyword>
<dbReference type="SFLD" id="SFLDG01168">
    <property type="entry name" value="Ferric_reductase_subgroup_(FRE"/>
    <property type="match status" value="1"/>
</dbReference>
<dbReference type="PANTHER" id="PTHR11972">
    <property type="entry name" value="NADPH OXIDASE"/>
    <property type="match status" value="1"/>
</dbReference>
<dbReference type="InterPro" id="IPR017927">
    <property type="entry name" value="FAD-bd_FR_type"/>
</dbReference>
<feature type="transmembrane region" description="Helical" evidence="6">
    <location>
        <begin position="268"/>
        <end position="289"/>
    </location>
</feature>
<evidence type="ECO:0000256" key="7">
    <source>
        <dbReference type="SAM" id="SignalP"/>
    </source>
</evidence>
<proteinExistence type="predicted"/>
<feature type="transmembrane region" description="Helical" evidence="6">
    <location>
        <begin position="188"/>
        <end position="208"/>
    </location>
</feature>
<keyword evidence="5 6" id="KW-0472">Membrane</keyword>
<reference evidence="9" key="1">
    <citation type="submission" date="2021-01" db="EMBL/GenBank/DDBJ databases">
        <authorList>
            <person name="Corre E."/>
            <person name="Pelletier E."/>
            <person name="Niang G."/>
            <person name="Scheremetjew M."/>
            <person name="Finn R."/>
            <person name="Kale V."/>
            <person name="Holt S."/>
            <person name="Cochrane G."/>
            <person name="Meng A."/>
            <person name="Brown T."/>
            <person name="Cohen L."/>
        </authorList>
    </citation>
    <scope>NUCLEOTIDE SEQUENCE</scope>
    <source>
        <strain evidence="9">CCMP 2712</strain>
    </source>
</reference>
<evidence type="ECO:0000256" key="1">
    <source>
        <dbReference type="ARBA" id="ARBA00004141"/>
    </source>
</evidence>
<name>A0A7S4NWH9_GUITH</name>
<dbReference type="Gene3D" id="3.40.50.80">
    <property type="entry name" value="Nucleotide-binding domain of ferredoxin-NADP reductase (FNR) module"/>
    <property type="match status" value="1"/>
</dbReference>
<dbReference type="GO" id="GO:0016175">
    <property type="term" value="F:superoxide-generating NAD(P)H oxidase activity"/>
    <property type="evidence" value="ECO:0007669"/>
    <property type="project" value="TreeGrafter"/>
</dbReference>
<comment type="subcellular location">
    <subcellularLocation>
        <location evidence="1">Membrane</location>
        <topology evidence="1">Multi-pass membrane protein</topology>
    </subcellularLocation>
</comment>
<dbReference type="PROSITE" id="PS51384">
    <property type="entry name" value="FAD_FR"/>
    <property type="match status" value="1"/>
</dbReference>
<feature type="transmembrane region" description="Helical" evidence="6">
    <location>
        <begin position="352"/>
        <end position="372"/>
    </location>
</feature>
<dbReference type="InterPro" id="IPR013130">
    <property type="entry name" value="Fe3_Rdtase_TM_dom"/>
</dbReference>
<dbReference type="AlphaFoldDB" id="A0A7S4NWH9"/>
<feature type="domain" description="FAD-binding FR-type" evidence="8">
    <location>
        <begin position="460"/>
        <end position="596"/>
    </location>
</feature>
<feature type="signal peptide" evidence="7">
    <location>
        <begin position="1"/>
        <end position="20"/>
    </location>
</feature>
<evidence type="ECO:0000256" key="3">
    <source>
        <dbReference type="ARBA" id="ARBA00022989"/>
    </source>
</evidence>
<keyword evidence="3 6" id="KW-1133">Transmembrane helix</keyword>
<accession>A0A7S4NWH9</accession>
<dbReference type="SUPFAM" id="SSF52343">
    <property type="entry name" value="Ferredoxin reductase-like, C-terminal NADP-linked domain"/>
    <property type="match status" value="1"/>
</dbReference>
<dbReference type="Pfam" id="PF01794">
    <property type="entry name" value="Ferric_reduct"/>
    <property type="match status" value="1"/>
</dbReference>
<dbReference type="InterPro" id="IPR039261">
    <property type="entry name" value="FNR_nucleotide-bd"/>
</dbReference>
<organism evidence="9">
    <name type="scientific">Guillardia theta</name>
    <name type="common">Cryptophyte</name>
    <name type="synonym">Cryptomonas phi</name>
    <dbReference type="NCBI Taxonomy" id="55529"/>
    <lineage>
        <taxon>Eukaryota</taxon>
        <taxon>Cryptophyceae</taxon>
        <taxon>Pyrenomonadales</taxon>
        <taxon>Geminigeraceae</taxon>
        <taxon>Guillardia</taxon>
    </lineage>
</organism>
<dbReference type="EMBL" id="HBKN01029108">
    <property type="protein sequence ID" value="CAE2313122.1"/>
    <property type="molecule type" value="Transcribed_RNA"/>
</dbReference>
<evidence type="ECO:0000259" key="8">
    <source>
        <dbReference type="PROSITE" id="PS51384"/>
    </source>
</evidence>
<keyword evidence="7" id="KW-0732">Signal</keyword>
<dbReference type="GO" id="GO:0005886">
    <property type="term" value="C:plasma membrane"/>
    <property type="evidence" value="ECO:0007669"/>
    <property type="project" value="TreeGrafter"/>
</dbReference>
<dbReference type="InterPro" id="IPR050369">
    <property type="entry name" value="RBOH/FRE"/>
</dbReference>